<sequence>MKIVAKQLLIVWKNFGIKINGDELLSKNNGMIGRPHIAKEIINAGYEFSMHEIFNKYLVNGSPAYIRSSILSVQEGVDLLRNNNATVVLAHPILIRKTKIEDLLTNFKFDESYI</sequence>
<name>A0A399IQE3_9CLOT</name>
<comment type="caution">
    <text evidence="1">The sequence shown here is derived from an EMBL/GenBank/DDBJ whole genome shotgun (WGS) entry which is preliminary data.</text>
</comment>
<evidence type="ECO:0000313" key="2">
    <source>
        <dbReference type="Proteomes" id="UP000265930"/>
    </source>
</evidence>
<dbReference type="EMBL" id="QXDJ01000002">
    <property type="protein sequence ID" value="RII35264.1"/>
    <property type="molecule type" value="Genomic_DNA"/>
</dbReference>
<dbReference type="RefSeq" id="WP_119366348.1">
    <property type="nucleotide sequence ID" value="NZ_QXDJ01000002.1"/>
</dbReference>
<dbReference type="AlphaFoldDB" id="A0A399IQE3"/>
<dbReference type="Proteomes" id="UP000265930">
    <property type="component" value="Unassembled WGS sequence"/>
</dbReference>
<proteinExistence type="predicted"/>
<gene>
    <name evidence="1" type="ORF">D2A34_08640</name>
</gene>
<evidence type="ECO:0000313" key="1">
    <source>
        <dbReference type="EMBL" id="RII35264.1"/>
    </source>
</evidence>
<dbReference type="Gene3D" id="1.10.150.650">
    <property type="match status" value="1"/>
</dbReference>
<reference evidence="1 2" key="1">
    <citation type="submission" date="2018-08" db="EMBL/GenBank/DDBJ databases">
        <title>Genome of Clostridium chromiireducens C1, DSM12136.</title>
        <authorList>
            <person name="Xing M."/>
            <person name="Wei Y."/>
            <person name="Ang E.L."/>
            <person name="Zhao H."/>
            <person name="Zhang Y."/>
        </authorList>
    </citation>
    <scope>NUCLEOTIDE SEQUENCE [LARGE SCALE GENOMIC DNA]</scope>
    <source>
        <strain evidence="1 2">C1</strain>
    </source>
</reference>
<accession>A0A399IQE3</accession>
<organism evidence="1 2">
    <name type="scientific">Clostridium chromiireducens</name>
    <dbReference type="NCBI Taxonomy" id="225345"/>
    <lineage>
        <taxon>Bacteria</taxon>
        <taxon>Bacillati</taxon>
        <taxon>Bacillota</taxon>
        <taxon>Clostridia</taxon>
        <taxon>Eubacteriales</taxon>
        <taxon>Clostridiaceae</taxon>
        <taxon>Clostridium</taxon>
    </lineage>
</organism>
<protein>
    <submittedName>
        <fullName evidence="1">PHP domain-containing protein</fullName>
    </submittedName>
</protein>